<dbReference type="EMBL" id="JADGJW010000565">
    <property type="protein sequence ID" value="KAJ3215135.1"/>
    <property type="molecule type" value="Genomic_DNA"/>
</dbReference>
<accession>A0AAD5TXX0</accession>
<proteinExistence type="predicted"/>
<gene>
    <name evidence="1" type="ORF">HK099_006502</name>
</gene>
<feature type="non-terminal residue" evidence="1">
    <location>
        <position position="80"/>
    </location>
</feature>
<sequence length="80" mass="9241">MTLELKEKLKEYEAQSASQNTGLKFELLADENFEKNYLFMGKIGLVQRKLLYISISNSTVKKLKSPAYVPIFKEYSSLSR</sequence>
<keyword evidence="2" id="KW-1185">Reference proteome</keyword>
<protein>
    <submittedName>
        <fullName evidence="1">Uncharacterized protein</fullName>
    </submittedName>
</protein>
<dbReference type="Proteomes" id="UP001211065">
    <property type="component" value="Unassembled WGS sequence"/>
</dbReference>
<organism evidence="1 2">
    <name type="scientific">Clydaea vesicula</name>
    <dbReference type="NCBI Taxonomy" id="447962"/>
    <lineage>
        <taxon>Eukaryota</taxon>
        <taxon>Fungi</taxon>
        <taxon>Fungi incertae sedis</taxon>
        <taxon>Chytridiomycota</taxon>
        <taxon>Chytridiomycota incertae sedis</taxon>
        <taxon>Chytridiomycetes</taxon>
        <taxon>Lobulomycetales</taxon>
        <taxon>Lobulomycetaceae</taxon>
        <taxon>Clydaea</taxon>
    </lineage>
</organism>
<evidence type="ECO:0000313" key="2">
    <source>
        <dbReference type="Proteomes" id="UP001211065"/>
    </source>
</evidence>
<dbReference type="AlphaFoldDB" id="A0AAD5TXX0"/>
<comment type="caution">
    <text evidence="1">The sequence shown here is derived from an EMBL/GenBank/DDBJ whole genome shotgun (WGS) entry which is preliminary data.</text>
</comment>
<evidence type="ECO:0000313" key="1">
    <source>
        <dbReference type="EMBL" id="KAJ3215135.1"/>
    </source>
</evidence>
<name>A0AAD5TXX0_9FUNG</name>
<reference evidence="1" key="1">
    <citation type="submission" date="2020-05" db="EMBL/GenBank/DDBJ databases">
        <title>Phylogenomic resolution of chytrid fungi.</title>
        <authorList>
            <person name="Stajich J.E."/>
            <person name="Amses K."/>
            <person name="Simmons R."/>
            <person name="Seto K."/>
            <person name="Myers J."/>
            <person name="Bonds A."/>
            <person name="Quandt C.A."/>
            <person name="Barry K."/>
            <person name="Liu P."/>
            <person name="Grigoriev I."/>
            <person name="Longcore J.E."/>
            <person name="James T.Y."/>
        </authorList>
    </citation>
    <scope>NUCLEOTIDE SEQUENCE</scope>
    <source>
        <strain evidence="1">JEL0476</strain>
    </source>
</reference>